<reference evidence="2 3" key="1">
    <citation type="submission" date="2016-10" db="EMBL/GenBank/DDBJ databases">
        <authorList>
            <person name="de Groot N.N."/>
        </authorList>
    </citation>
    <scope>NUCLEOTIDE SEQUENCE [LARGE SCALE GENOMIC DNA]</scope>
    <source>
        <strain evidence="2 3">CGMCC 1.7659</strain>
    </source>
</reference>
<proteinExistence type="predicted"/>
<keyword evidence="2" id="KW-0808">Transferase</keyword>
<dbReference type="RefSeq" id="WP_092407812.1">
    <property type="nucleotide sequence ID" value="NZ_FOVF01000014.1"/>
</dbReference>
<protein>
    <submittedName>
        <fullName evidence="2">Glycosyl transferase family 2</fullName>
    </submittedName>
</protein>
<dbReference type="Gene3D" id="3.90.550.10">
    <property type="entry name" value="Spore Coat Polysaccharide Biosynthesis Protein SpsA, Chain A"/>
    <property type="match status" value="1"/>
</dbReference>
<dbReference type="SUPFAM" id="SSF53448">
    <property type="entry name" value="Nucleotide-diphospho-sugar transferases"/>
    <property type="match status" value="1"/>
</dbReference>
<organism evidence="2 3">
    <name type="scientific">Dokdonella immobilis</name>
    <dbReference type="NCBI Taxonomy" id="578942"/>
    <lineage>
        <taxon>Bacteria</taxon>
        <taxon>Pseudomonadati</taxon>
        <taxon>Pseudomonadota</taxon>
        <taxon>Gammaproteobacteria</taxon>
        <taxon>Lysobacterales</taxon>
        <taxon>Rhodanobacteraceae</taxon>
        <taxon>Dokdonella</taxon>
    </lineage>
</organism>
<evidence type="ECO:0000313" key="2">
    <source>
        <dbReference type="EMBL" id="SFN31748.1"/>
    </source>
</evidence>
<evidence type="ECO:0000313" key="3">
    <source>
        <dbReference type="Proteomes" id="UP000198575"/>
    </source>
</evidence>
<dbReference type="Proteomes" id="UP000198575">
    <property type="component" value="Unassembled WGS sequence"/>
</dbReference>
<dbReference type="PANTHER" id="PTHR22916:SF3">
    <property type="entry name" value="UDP-GLCNAC:BETAGAL BETA-1,3-N-ACETYLGLUCOSAMINYLTRANSFERASE-LIKE PROTEIN 1"/>
    <property type="match status" value="1"/>
</dbReference>
<evidence type="ECO:0000259" key="1">
    <source>
        <dbReference type="Pfam" id="PF00535"/>
    </source>
</evidence>
<dbReference type="STRING" id="578942.SAMN05216289_1147"/>
<dbReference type="InterPro" id="IPR029044">
    <property type="entry name" value="Nucleotide-diphossugar_trans"/>
</dbReference>
<name>A0A1I4Y0U6_9GAMM</name>
<sequence>MVSIAMATFNGAAFLPAQLESLLSQTRQPDELVVADDLSTDATPDIVRAFALTCPFPVRLEINDQRLGVAQNFNRALSLCTGDLVLLSDQDDVWLPEKIAVLEQEALRNPDSSCFINDALLADRELVPTGTTKRGQIRAAGLPDEAMVMGCCAAFRRSLLTCLLPIPTSQRAHDNWLVQTADLLHQTSRLDDCLQLYRRHGDNASDFFVNRLEQPNFIQGLIERAQGLVRKATHSGGLADEQNFLATASQRMSERQEEFIKLVGREHATCTLASTEARARHLARRCAIRTLPRYRRFPEISALWRDGGYATSGKVPSVIKDMLISATREIASTL</sequence>
<dbReference type="AlphaFoldDB" id="A0A1I4Y0U6"/>
<feature type="domain" description="Glycosyltransferase 2-like" evidence="1">
    <location>
        <begin position="3"/>
        <end position="162"/>
    </location>
</feature>
<gene>
    <name evidence="2" type="ORF">SAMN05216289_1147</name>
</gene>
<dbReference type="InterPro" id="IPR001173">
    <property type="entry name" value="Glyco_trans_2-like"/>
</dbReference>
<keyword evidence="3" id="KW-1185">Reference proteome</keyword>
<accession>A0A1I4Y0U6</accession>
<dbReference type="PANTHER" id="PTHR22916">
    <property type="entry name" value="GLYCOSYLTRANSFERASE"/>
    <property type="match status" value="1"/>
</dbReference>
<dbReference type="OrthoDB" id="9802649at2"/>
<dbReference type="Pfam" id="PF00535">
    <property type="entry name" value="Glycos_transf_2"/>
    <property type="match status" value="1"/>
</dbReference>
<dbReference type="EMBL" id="FOVF01000014">
    <property type="protein sequence ID" value="SFN31748.1"/>
    <property type="molecule type" value="Genomic_DNA"/>
</dbReference>
<dbReference type="GO" id="GO:0016758">
    <property type="term" value="F:hexosyltransferase activity"/>
    <property type="evidence" value="ECO:0007669"/>
    <property type="project" value="UniProtKB-ARBA"/>
</dbReference>